<evidence type="ECO:0000313" key="1">
    <source>
        <dbReference type="EMBL" id="SFK24410.1"/>
    </source>
</evidence>
<proteinExistence type="predicted"/>
<dbReference type="STRING" id="52441.SAMN05216302_1002137"/>
<evidence type="ECO:0000313" key="2">
    <source>
        <dbReference type="Proteomes" id="UP000199533"/>
    </source>
</evidence>
<reference evidence="2" key="1">
    <citation type="submission" date="2016-10" db="EMBL/GenBank/DDBJ databases">
        <authorList>
            <person name="Varghese N."/>
            <person name="Submissions S."/>
        </authorList>
    </citation>
    <scope>NUCLEOTIDE SEQUENCE [LARGE SCALE GENOMIC DNA]</scope>
    <source>
        <strain evidence="2">Nm69</strain>
    </source>
</reference>
<keyword evidence="2" id="KW-1185">Reference proteome</keyword>
<sequence length="286" mass="32882">MGAYQLLYSVTVEHMYFANNVCKSLQFVPTQATVNLLYKSGLLLKVSENRLSVFFEDDRLDILQMHAKDNFVFTFKVFSKDPNFSLYTLPEIPAQHTILYFDNQHLTNDTAGRFLLHSGSIVSNADYLDLNADLISGDLESIDYHVRPCFIIKIVIQKDAQLLSLNQQSGSFRQFHISFASKKTFWKYYLMGNLSGRELYIADMNNEIEFEEIGSAVLPGNRNAKMLRSTSAIQMQEKPLQCLQLMEFIDLRDKIVIKRLPNASIHQINGEMVQGKMKNISEIYIH</sequence>
<protein>
    <submittedName>
        <fullName evidence="1">Uncharacterized protein</fullName>
    </submittedName>
</protein>
<accession>A0A1I3XXZ8</accession>
<organism evidence="1 2">
    <name type="scientific">Nitrosomonas aestuarii</name>
    <dbReference type="NCBI Taxonomy" id="52441"/>
    <lineage>
        <taxon>Bacteria</taxon>
        <taxon>Pseudomonadati</taxon>
        <taxon>Pseudomonadota</taxon>
        <taxon>Betaproteobacteria</taxon>
        <taxon>Nitrosomonadales</taxon>
        <taxon>Nitrosomonadaceae</taxon>
        <taxon>Nitrosomonas</taxon>
    </lineage>
</organism>
<dbReference type="AlphaFoldDB" id="A0A1I3XXZ8"/>
<dbReference type="EMBL" id="FOSP01000002">
    <property type="protein sequence ID" value="SFK24410.1"/>
    <property type="molecule type" value="Genomic_DNA"/>
</dbReference>
<dbReference type="Proteomes" id="UP000199533">
    <property type="component" value="Unassembled WGS sequence"/>
</dbReference>
<name>A0A1I3XXZ8_9PROT</name>
<dbReference type="RefSeq" id="WP_090696887.1">
    <property type="nucleotide sequence ID" value="NZ_FOSP01000002.1"/>
</dbReference>
<gene>
    <name evidence="1" type="ORF">SAMN05216302_1002137</name>
</gene>